<sequence length="192" mass="19797">MRSQPLILFPFLFLCQSIGLVIAGARCPTAGASPSLPRAAPAAAPCPAATRCSASPASPAAARHQPHRRAQTPPSHTDPAAALPCCHEPPPGASPPRTDAATVRRAAPAAPEPRRGALLPPQQLLCPRAAAAVCRREPSPPLPRAAVSQPQPRAVPVTDVPASSSCPVFTLRERCCSRADSWVAARGFATGI</sequence>
<evidence type="ECO:0000313" key="3">
    <source>
        <dbReference type="EMBL" id="PNT66388.1"/>
    </source>
</evidence>
<evidence type="ECO:0000256" key="2">
    <source>
        <dbReference type="SAM" id="SignalP"/>
    </source>
</evidence>
<protein>
    <submittedName>
        <fullName evidence="3 4">Uncharacterized protein</fullName>
    </submittedName>
</protein>
<evidence type="ECO:0000313" key="5">
    <source>
        <dbReference type="Proteomes" id="UP000008810"/>
    </source>
</evidence>
<proteinExistence type="predicted"/>
<dbReference type="Proteomes" id="UP000008810">
    <property type="component" value="Chromosome 3"/>
</dbReference>
<reference evidence="4" key="3">
    <citation type="submission" date="2018-08" db="UniProtKB">
        <authorList>
            <consortium name="EnsemblPlants"/>
        </authorList>
    </citation>
    <scope>IDENTIFICATION</scope>
    <source>
        <strain evidence="4">cv. Bd21</strain>
    </source>
</reference>
<dbReference type="EnsemblPlants" id="PNT66388">
    <property type="protein sequence ID" value="PNT66388"/>
    <property type="gene ID" value="BRADI_3g10934v3"/>
</dbReference>
<evidence type="ECO:0000256" key="1">
    <source>
        <dbReference type="SAM" id="MobiDB-lite"/>
    </source>
</evidence>
<feature type="region of interest" description="Disordered" evidence="1">
    <location>
        <begin position="54"/>
        <end position="118"/>
    </location>
</feature>
<feature type="chain" id="PRO_5036043266" evidence="2">
    <location>
        <begin position="24"/>
        <end position="192"/>
    </location>
</feature>
<dbReference type="EMBL" id="CM000882">
    <property type="protein sequence ID" value="PNT66388.1"/>
    <property type="molecule type" value="Genomic_DNA"/>
</dbReference>
<evidence type="ECO:0000313" key="4">
    <source>
        <dbReference type="EnsemblPlants" id="PNT66388"/>
    </source>
</evidence>
<feature type="compositionally biased region" description="Low complexity" evidence="1">
    <location>
        <begin position="54"/>
        <end position="63"/>
    </location>
</feature>
<gene>
    <name evidence="3" type="ORF">BRADI_3g10934v3</name>
</gene>
<dbReference type="AlphaFoldDB" id="A0A2K2CWI3"/>
<organism evidence="3">
    <name type="scientific">Brachypodium distachyon</name>
    <name type="common">Purple false brome</name>
    <name type="synonym">Trachynia distachya</name>
    <dbReference type="NCBI Taxonomy" id="15368"/>
    <lineage>
        <taxon>Eukaryota</taxon>
        <taxon>Viridiplantae</taxon>
        <taxon>Streptophyta</taxon>
        <taxon>Embryophyta</taxon>
        <taxon>Tracheophyta</taxon>
        <taxon>Spermatophyta</taxon>
        <taxon>Magnoliopsida</taxon>
        <taxon>Liliopsida</taxon>
        <taxon>Poales</taxon>
        <taxon>Poaceae</taxon>
        <taxon>BOP clade</taxon>
        <taxon>Pooideae</taxon>
        <taxon>Stipodae</taxon>
        <taxon>Brachypodieae</taxon>
        <taxon>Brachypodium</taxon>
    </lineage>
</organism>
<keyword evidence="2" id="KW-0732">Signal</keyword>
<feature type="signal peptide" evidence="2">
    <location>
        <begin position="1"/>
        <end position="23"/>
    </location>
</feature>
<reference evidence="3" key="2">
    <citation type="submission" date="2017-06" db="EMBL/GenBank/DDBJ databases">
        <title>WGS assembly of Brachypodium distachyon.</title>
        <authorList>
            <consortium name="The International Brachypodium Initiative"/>
            <person name="Lucas S."/>
            <person name="Harmon-Smith M."/>
            <person name="Lail K."/>
            <person name="Tice H."/>
            <person name="Grimwood J."/>
            <person name="Bruce D."/>
            <person name="Barry K."/>
            <person name="Shu S."/>
            <person name="Lindquist E."/>
            <person name="Wang M."/>
            <person name="Pitluck S."/>
            <person name="Vogel J.P."/>
            <person name="Garvin D.F."/>
            <person name="Mockler T.C."/>
            <person name="Schmutz J."/>
            <person name="Rokhsar D."/>
            <person name="Bevan M.W."/>
        </authorList>
    </citation>
    <scope>NUCLEOTIDE SEQUENCE</scope>
    <source>
        <strain evidence="3">Bd21</strain>
    </source>
</reference>
<accession>A0A2K2CWI3</accession>
<reference evidence="3 4" key="1">
    <citation type="journal article" date="2010" name="Nature">
        <title>Genome sequencing and analysis of the model grass Brachypodium distachyon.</title>
        <authorList>
            <consortium name="International Brachypodium Initiative"/>
        </authorList>
    </citation>
    <scope>NUCLEOTIDE SEQUENCE [LARGE SCALE GENOMIC DNA]</scope>
    <source>
        <strain evidence="3 4">Bd21</strain>
    </source>
</reference>
<dbReference type="Gramene" id="PNT66388">
    <property type="protein sequence ID" value="PNT66388"/>
    <property type="gene ID" value="BRADI_3g10934v3"/>
</dbReference>
<feature type="compositionally biased region" description="Low complexity" evidence="1">
    <location>
        <begin position="95"/>
        <end position="109"/>
    </location>
</feature>
<feature type="region of interest" description="Disordered" evidence="1">
    <location>
        <begin position="141"/>
        <end position="162"/>
    </location>
</feature>
<keyword evidence="5" id="KW-1185">Reference proteome</keyword>
<dbReference type="InParanoid" id="A0A2K2CWI3"/>
<name>A0A2K2CWI3_BRADI</name>